<evidence type="ECO:0000256" key="7">
    <source>
        <dbReference type="ARBA" id="ARBA00022927"/>
    </source>
</evidence>
<evidence type="ECO:0000313" key="13">
    <source>
        <dbReference type="Proteomes" id="UP001375382"/>
    </source>
</evidence>
<keyword evidence="3" id="KW-0813">Transport</keyword>
<comment type="caution">
    <text evidence="12">The sequence shown here is derived from an EMBL/GenBank/DDBJ whole genome shotgun (WGS) entry which is preliminary data.</text>
</comment>
<dbReference type="Pfam" id="PF03544">
    <property type="entry name" value="TonB_C"/>
    <property type="match status" value="1"/>
</dbReference>
<evidence type="ECO:0000256" key="3">
    <source>
        <dbReference type="ARBA" id="ARBA00022448"/>
    </source>
</evidence>
<evidence type="ECO:0000256" key="5">
    <source>
        <dbReference type="ARBA" id="ARBA00022519"/>
    </source>
</evidence>
<name>A0ABU8C1U8_9GAMM</name>
<dbReference type="InterPro" id="IPR006260">
    <property type="entry name" value="TonB/TolA_C"/>
</dbReference>
<protein>
    <submittedName>
        <fullName evidence="12">TonB family protein</fullName>
    </submittedName>
</protein>
<dbReference type="PANTHER" id="PTHR33446">
    <property type="entry name" value="PROTEIN TONB-RELATED"/>
    <property type="match status" value="1"/>
</dbReference>
<dbReference type="PANTHER" id="PTHR33446:SF14">
    <property type="entry name" value="PROTEIN TONB"/>
    <property type="match status" value="1"/>
</dbReference>
<evidence type="ECO:0000313" key="12">
    <source>
        <dbReference type="EMBL" id="MEH8015868.1"/>
    </source>
</evidence>
<dbReference type="NCBIfam" id="TIGR01352">
    <property type="entry name" value="tonB_Cterm"/>
    <property type="match status" value="1"/>
</dbReference>
<dbReference type="RefSeq" id="WP_335734288.1">
    <property type="nucleotide sequence ID" value="NZ_JALAAR010000001.1"/>
</dbReference>
<proteinExistence type="inferred from homology"/>
<evidence type="ECO:0000256" key="10">
    <source>
        <dbReference type="SAM" id="Phobius"/>
    </source>
</evidence>
<dbReference type="PROSITE" id="PS52015">
    <property type="entry name" value="TONB_CTD"/>
    <property type="match status" value="1"/>
</dbReference>
<sequence>MLAIPQYNTNTKRSTALLMAGAGALTMTLALFAAMQQLIAVKASGPRPVATLPVVGLYEPVKDSETLVKQPLPKQPELKPRDLPVVTPDPVTSVQLEPNGFNFTAPPLPRNSGPGTMVQAERGAAPLVRIEPRYPVAAARDGITGWVKLGFSIDETGAVTDIEVLAAEPARTFNKEAVAALKRWKYQPKRQDGVAIKQTGLQVQLDFNLDNN</sequence>
<comment type="subcellular location">
    <subcellularLocation>
        <location evidence="1">Cell inner membrane</location>
        <topology evidence="1">Single-pass membrane protein</topology>
        <orientation evidence="1">Periplasmic side</orientation>
    </subcellularLocation>
</comment>
<dbReference type="InterPro" id="IPR037682">
    <property type="entry name" value="TonB_C"/>
</dbReference>
<evidence type="ECO:0000256" key="1">
    <source>
        <dbReference type="ARBA" id="ARBA00004383"/>
    </source>
</evidence>
<reference evidence="12 13" key="1">
    <citation type="journal article" date="2023" name="Ecotoxicol. Environ. Saf.">
        <title>Mercury remediation potential of mercury-resistant strain Rheinheimera metallidurans sp. nov. isolated from a municipal waste dumping site.</title>
        <authorList>
            <person name="Yadav V."/>
            <person name="Manjhi A."/>
            <person name="Vadakedath N."/>
        </authorList>
    </citation>
    <scope>NUCLEOTIDE SEQUENCE [LARGE SCALE GENOMIC DNA]</scope>
    <source>
        <strain evidence="12 13">E-49</strain>
    </source>
</reference>
<keyword evidence="6 10" id="KW-0812">Transmembrane</keyword>
<keyword evidence="5" id="KW-0997">Cell inner membrane</keyword>
<keyword evidence="4" id="KW-1003">Cell membrane</keyword>
<dbReference type="InterPro" id="IPR051045">
    <property type="entry name" value="TonB-dependent_transducer"/>
</dbReference>
<accession>A0ABU8C1U8</accession>
<gene>
    <name evidence="12" type="ORF">MN202_01365</name>
</gene>
<evidence type="ECO:0000256" key="8">
    <source>
        <dbReference type="ARBA" id="ARBA00022989"/>
    </source>
</evidence>
<keyword evidence="7" id="KW-0653">Protein transport</keyword>
<evidence type="ECO:0000256" key="4">
    <source>
        <dbReference type="ARBA" id="ARBA00022475"/>
    </source>
</evidence>
<evidence type="ECO:0000259" key="11">
    <source>
        <dbReference type="PROSITE" id="PS52015"/>
    </source>
</evidence>
<dbReference type="Gene3D" id="3.30.2420.10">
    <property type="entry name" value="TonB"/>
    <property type="match status" value="1"/>
</dbReference>
<evidence type="ECO:0000256" key="6">
    <source>
        <dbReference type="ARBA" id="ARBA00022692"/>
    </source>
</evidence>
<evidence type="ECO:0000256" key="9">
    <source>
        <dbReference type="ARBA" id="ARBA00023136"/>
    </source>
</evidence>
<organism evidence="12 13">
    <name type="scientific">Rheinheimera muenzenbergensis</name>
    <dbReference type="NCBI Taxonomy" id="1193628"/>
    <lineage>
        <taxon>Bacteria</taxon>
        <taxon>Pseudomonadati</taxon>
        <taxon>Pseudomonadota</taxon>
        <taxon>Gammaproteobacteria</taxon>
        <taxon>Chromatiales</taxon>
        <taxon>Chromatiaceae</taxon>
        <taxon>Rheinheimera</taxon>
    </lineage>
</organism>
<evidence type="ECO:0000256" key="2">
    <source>
        <dbReference type="ARBA" id="ARBA00006555"/>
    </source>
</evidence>
<comment type="similarity">
    <text evidence="2">Belongs to the TonB family.</text>
</comment>
<dbReference type="EMBL" id="JALAAR010000001">
    <property type="protein sequence ID" value="MEH8015868.1"/>
    <property type="molecule type" value="Genomic_DNA"/>
</dbReference>
<dbReference type="Proteomes" id="UP001375382">
    <property type="component" value="Unassembled WGS sequence"/>
</dbReference>
<keyword evidence="13" id="KW-1185">Reference proteome</keyword>
<keyword evidence="9 10" id="KW-0472">Membrane</keyword>
<dbReference type="SUPFAM" id="SSF74653">
    <property type="entry name" value="TolA/TonB C-terminal domain"/>
    <property type="match status" value="1"/>
</dbReference>
<feature type="transmembrane region" description="Helical" evidence="10">
    <location>
        <begin position="15"/>
        <end position="34"/>
    </location>
</feature>
<keyword evidence="8 10" id="KW-1133">Transmembrane helix</keyword>
<feature type="domain" description="TonB C-terminal" evidence="11">
    <location>
        <begin position="119"/>
        <end position="212"/>
    </location>
</feature>